<sequence length="95" mass="10918">MKCLHSSSDVSFYTQVIYTSSALVPPQFSLKTSPEQRSRGKCKYKHCKHNVYNLSGVSVVESPPRRKQRGRNKQLKIYLRAKGRCLIDTDGNLWD</sequence>
<accession>A0AAV4AJX1</accession>
<evidence type="ECO:0000313" key="2">
    <source>
        <dbReference type="Proteomes" id="UP000735302"/>
    </source>
</evidence>
<organism evidence="1 2">
    <name type="scientific">Plakobranchus ocellatus</name>
    <dbReference type="NCBI Taxonomy" id="259542"/>
    <lineage>
        <taxon>Eukaryota</taxon>
        <taxon>Metazoa</taxon>
        <taxon>Spiralia</taxon>
        <taxon>Lophotrochozoa</taxon>
        <taxon>Mollusca</taxon>
        <taxon>Gastropoda</taxon>
        <taxon>Heterobranchia</taxon>
        <taxon>Euthyneura</taxon>
        <taxon>Panpulmonata</taxon>
        <taxon>Sacoglossa</taxon>
        <taxon>Placobranchoidea</taxon>
        <taxon>Plakobranchidae</taxon>
        <taxon>Plakobranchus</taxon>
    </lineage>
</organism>
<name>A0AAV4AJX1_9GAST</name>
<keyword evidence="2" id="KW-1185">Reference proteome</keyword>
<evidence type="ECO:0000313" key="1">
    <source>
        <dbReference type="EMBL" id="GFO08586.1"/>
    </source>
</evidence>
<dbReference type="AlphaFoldDB" id="A0AAV4AJX1"/>
<comment type="caution">
    <text evidence="1">The sequence shown here is derived from an EMBL/GenBank/DDBJ whole genome shotgun (WGS) entry which is preliminary data.</text>
</comment>
<dbReference type="Proteomes" id="UP000735302">
    <property type="component" value="Unassembled WGS sequence"/>
</dbReference>
<dbReference type="EMBL" id="BLXT01003971">
    <property type="protein sequence ID" value="GFO08586.1"/>
    <property type="molecule type" value="Genomic_DNA"/>
</dbReference>
<reference evidence="1 2" key="1">
    <citation type="journal article" date="2021" name="Elife">
        <title>Chloroplast acquisition without the gene transfer in kleptoplastic sea slugs, Plakobranchus ocellatus.</title>
        <authorList>
            <person name="Maeda T."/>
            <person name="Takahashi S."/>
            <person name="Yoshida T."/>
            <person name="Shimamura S."/>
            <person name="Takaki Y."/>
            <person name="Nagai Y."/>
            <person name="Toyoda A."/>
            <person name="Suzuki Y."/>
            <person name="Arimoto A."/>
            <person name="Ishii H."/>
            <person name="Satoh N."/>
            <person name="Nishiyama T."/>
            <person name="Hasebe M."/>
            <person name="Maruyama T."/>
            <person name="Minagawa J."/>
            <person name="Obokata J."/>
            <person name="Shigenobu S."/>
        </authorList>
    </citation>
    <scope>NUCLEOTIDE SEQUENCE [LARGE SCALE GENOMIC DNA]</scope>
</reference>
<gene>
    <name evidence="1" type="ORF">PoB_003509100</name>
</gene>
<proteinExistence type="predicted"/>
<protein>
    <submittedName>
        <fullName evidence="1">Uncharacterized protein</fullName>
    </submittedName>
</protein>